<proteinExistence type="predicted"/>
<reference evidence="1" key="1">
    <citation type="submission" date="2014-12" db="EMBL/GenBank/DDBJ databases">
        <title>Insight into the proteome of Arion vulgaris.</title>
        <authorList>
            <person name="Aradska J."/>
            <person name="Bulat T."/>
            <person name="Smidak R."/>
            <person name="Sarate P."/>
            <person name="Gangsoo J."/>
            <person name="Sialana F."/>
            <person name="Bilban M."/>
            <person name="Lubec G."/>
        </authorList>
    </citation>
    <scope>NUCLEOTIDE SEQUENCE</scope>
    <source>
        <tissue evidence="1">Skin</tissue>
    </source>
</reference>
<accession>A0A0B7BYM5</accession>
<protein>
    <submittedName>
        <fullName evidence="1">Uncharacterized protein</fullName>
    </submittedName>
</protein>
<evidence type="ECO:0000313" key="1">
    <source>
        <dbReference type="EMBL" id="CEK97290.1"/>
    </source>
</evidence>
<dbReference type="AlphaFoldDB" id="A0A0B7BYM5"/>
<gene>
    <name evidence="1" type="primary">ORF215338</name>
</gene>
<organism evidence="1">
    <name type="scientific">Arion vulgaris</name>
    <dbReference type="NCBI Taxonomy" id="1028688"/>
    <lineage>
        <taxon>Eukaryota</taxon>
        <taxon>Metazoa</taxon>
        <taxon>Spiralia</taxon>
        <taxon>Lophotrochozoa</taxon>
        <taxon>Mollusca</taxon>
        <taxon>Gastropoda</taxon>
        <taxon>Heterobranchia</taxon>
        <taxon>Euthyneura</taxon>
        <taxon>Panpulmonata</taxon>
        <taxon>Eupulmonata</taxon>
        <taxon>Stylommatophora</taxon>
        <taxon>Helicina</taxon>
        <taxon>Arionoidea</taxon>
        <taxon>Arionidae</taxon>
        <taxon>Arion</taxon>
    </lineage>
</organism>
<dbReference type="EMBL" id="HACG01050425">
    <property type="protein sequence ID" value="CEK97290.1"/>
    <property type="molecule type" value="Transcribed_RNA"/>
</dbReference>
<sequence>MLTNTWEVLSKPSTVYKGDNYKMWGKNTDQSIERQILGFGDVDMQNNKSHFYTLKNQTNKGEL</sequence>
<name>A0A0B7BYM5_9EUPU</name>